<keyword evidence="4" id="KW-1185">Reference proteome</keyword>
<dbReference type="InterPro" id="IPR007889">
    <property type="entry name" value="HTH_Psq"/>
</dbReference>
<dbReference type="Gene3D" id="1.10.10.60">
    <property type="entry name" value="Homeodomain-like"/>
    <property type="match status" value="1"/>
</dbReference>
<proteinExistence type="predicted"/>
<organism evidence="3 4">
    <name type="scientific">Parnassius mnemosyne</name>
    <name type="common">clouded apollo</name>
    <dbReference type="NCBI Taxonomy" id="213953"/>
    <lineage>
        <taxon>Eukaryota</taxon>
        <taxon>Metazoa</taxon>
        <taxon>Ecdysozoa</taxon>
        <taxon>Arthropoda</taxon>
        <taxon>Hexapoda</taxon>
        <taxon>Insecta</taxon>
        <taxon>Pterygota</taxon>
        <taxon>Neoptera</taxon>
        <taxon>Endopterygota</taxon>
        <taxon>Lepidoptera</taxon>
        <taxon>Glossata</taxon>
        <taxon>Ditrysia</taxon>
        <taxon>Papilionoidea</taxon>
        <taxon>Papilionidae</taxon>
        <taxon>Parnassiinae</taxon>
        <taxon>Parnassini</taxon>
        <taxon>Parnassius</taxon>
        <taxon>Driopa</taxon>
    </lineage>
</organism>
<sequence>MDKAIQAVVSNEMSMYAAAKEFNMPTTTLFDRMKGICKYNREKVGGSQAILFSVEQRLANAIAPIEKWGFGLTRQEILDIVAEYIAKKNNLKTLFTNNKPGPDWFINFKNRNEFSIKKPQPVEHIRRKMIDPFVISEFFALLEEKLAHLNLLEKPDLIWNLDETSLSLDPTKTNVVVKINKPCSRITYRTGKESITLLAAVNAAGKKFAFNNF</sequence>
<dbReference type="EMBL" id="CAVLGL010000126">
    <property type="protein sequence ID" value="CAK1601220.1"/>
    <property type="molecule type" value="Genomic_DNA"/>
</dbReference>
<evidence type="ECO:0000313" key="3">
    <source>
        <dbReference type="EMBL" id="CAK1601220.1"/>
    </source>
</evidence>
<dbReference type="AlphaFoldDB" id="A0AAV1M0H6"/>
<dbReference type="Proteomes" id="UP001314205">
    <property type="component" value="Unassembled WGS sequence"/>
</dbReference>
<dbReference type="Pfam" id="PF05225">
    <property type="entry name" value="HTH_psq"/>
    <property type="match status" value="1"/>
</dbReference>
<evidence type="ECO:0000313" key="4">
    <source>
        <dbReference type="Proteomes" id="UP001314205"/>
    </source>
</evidence>
<accession>A0AAV1M0H6</accession>
<name>A0AAV1M0H6_9NEOP</name>
<dbReference type="GO" id="GO:0005634">
    <property type="term" value="C:nucleus"/>
    <property type="evidence" value="ECO:0007669"/>
    <property type="project" value="UniProtKB-SubCell"/>
</dbReference>
<dbReference type="GO" id="GO:0003677">
    <property type="term" value="F:DNA binding"/>
    <property type="evidence" value="ECO:0007669"/>
    <property type="project" value="InterPro"/>
</dbReference>
<comment type="subcellular location">
    <subcellularLocation>
        <location evidence="1">Nucleus</location>
    </subcellularLocation>
</comment>
<feature type="domain" description="HTH psq-type" evidence="2">
    <location>
        <begin position="1"/>
        <end position="37"/>
    </location>
</feature>
<gene>
    <name evidence="3" type="ORF">PARMNEM_LOCUS19884</name>
</gene>
<dbReference type="InterPro" id="IPR009057">
    <property type="entry name" value="Homeodomain-like_sf"/>
</dbReference>
<comment type="caution">
    <text evidence="3">The sequence shown here is derived from an EMBL/GenBank/DDBJ whole genome shotgun (WGS) entry which is preliminary data.</text>
</comment>
<protein>
    <recommendedName>
        <fullName evidence="2">HTH psq-type domain-containing protein</fullName>
    </recommendedName>
</protein>
<evidence type="ECO:0000259" key="2">
    <source>
        <dbReference type="Pfam" id="PF05225"/>
    </source>
</evidence>
<dbReference type="SUPFAM" id="SSF46689">
    <property type="entry name" value="Homeodomain-like"/>
    <property type="match status" value="1"/>
</dbReference>
<evidence type="ECO:0000256" key="1">
    <source>
        <dbReference type="ARBA" id="ARBA00004123"/>
    </source>
</evidence>
<reference evidence="3 4" key="1">
    <citation type="submission" date="2023-11" db="EMBL/GenBank/DDBJ databases">
        <authorList>
            <person name="Hedman E."/>
            <person name="Englund M."/>
            <person name="Stromberg M."/>
            <person name="Nyberg Akerstrom W."/>
            <person name="Nylinder S."/>
            <person name="Jareborg N."/>
            <person name="Kallberg Y."/>
            <person name="Kronander E."/>
        </authorList>
    </citation>
    <scope>NUCLEOTIDE SEQUENCE [LARGE SCALE GENOMIC DNA]</scope>
</reference>